<feature type="compositionally biased region" description="Basic and acidic residues" evidence="3">
    <location>
        <begin position="315"/>
        <end position="330"/>
    </location>
</feature>
<dbReference type="InterPro" id="IPR018200">
    <property type="entry name" value="USP_CS"/>
</dbReference>
<protein>
    <recommendedName>
        <fullName evidence="2">Ubiquitin carboxyl-terminal hydrolase</fullName>
        <ecNumber evidence="2">3.4.19.12</ecNumber>
    </recommendedName>
</protein>
<dbReference type="Pfam" id="PF00443">
    <property type="entry name" value="UCH"/>
    <property type="match status" value="1"/>
</dbReference>
<dbReference type="GO" id="GO:0016579">
    <property type="term" value="P:protein deubiquitination"/>
    <property type="evidence" value="ECO:0007669"/>
    <property type="project" value="InterPro"/>
</dbReference>
<feature type="compositionally biased region" description="Low complexity" evidence="3">
    <location>
        <begin position="238"/>
        <end position="257"/>
    </location>
</feature>
<feature type="compositionally biased region" description="Polar residues" evidence="3">
    <location>
        <begin position="71"/>
        <end position="84"/>
    </location>
</feature>
<dbReference type="CDD" id="cd02674">
    <property type="entry name" value="Peptidase_C19R"/>
    <property type="match status" value="1"/>
</dbReference>
<keyword evidence="2" id="KW-0378">Hydrolase</keyword>
<dbReference type="InterPro" id="IPR038765">
    <property type="entry name" value="Papain-like_cys_pep_sf"/>
</dbReference>
<feature type="compositionally biased region" description="Polar residues" evidence="3">
    <location>
        <begin position="29"/>
        <end position="39"/>
    </location>
</feature>
<dbReference type="EMBL" id="JARGDH010000001">
    <property type="protein sequence ID" value="KAL0281135.1"/>
    <property type="molecule type" value="Genomic_DNA"/>
</dbReference>
<dbReference type="EMBL" id="JARGDH010000001">
    <property type="protein sequence ID" value="KAL0281136.1"/>
    <property type="molecule type" value="Genomic_DNA"/>
</dbReference>
<accession>A0AAW2IGW6</accession>
<reference evidence="5" key="1">
    <citation type="journal article" date="2024" name="Gigascience">
        <title>Chromosome-level genome of the poultry shaft louse Menopon gallinae provides insight into the host-switching and adaptive evolution of parasitic lice.</title>
        <authorList>
            <person name="Xu Y."/>
            <person name="Ma L."/>
            <person name="Liu S."/>
            <person name="Liang Y."/>
            <person name="Liu Q."/>
            <person name="He Z."/>
            <person name="Tian L."/>
            <person name="Duan Y."/>
            <person name="Cai W."/>
            <person name="Li H."/>
            <person name="Song F."/>
        </authorList>
    </citation>
    <scope>NUCLEOTIDE SEQUENCE</scope>
    <source>
        <strain evidence="5">Cailab_2023a</strain>
    </source>
</reference>
<feature type="region of interest" description="Disordered" evidence="3">
    <location>
        <begin position="288"/>
        <end position="330"/>
    </location>
</feature>
<feature type="region of interest" description="Disordered" evidence="3">
    <location>
        <begin position="414"/>
        <end position="499"/>
    </location>
</feature>
<feature type="compositionally biased region" description="Basic and acidic residues" evidence="3">
    <location>
        <begin position="288"/>
        <end position="297"/>
    </location>
</feature>
<evidence type="ECO:0000259" key="4">
    <source>
        <dbReference type="PROSITE" id="PS50235"/>
    </source>
</evidence>
<comment type="catalytic activity">
    <reaction evidence="1 2">
        <text>Thiol-dependent hydrolysis of ester, thioester, amide, peptide and isopeptide bonds formed by the C-terminal Gly of ubiquitin (a 76-residue protein attached to proteins as an intracellular targeting signal).</text>
        <dbReference type="EC" id="3.4.19.12"/>
    </reaction>
</comment>
<dbReference type="AlphaFoldDB" id="A0AAW2IGW6"/>
<evidence type="ECO:0000256" key="2">
    <source>
        <dbReference type="RuleBase" id="RU366025"/>
    </source>
</evidence>
<dbReference type="Gene3D" id="3.90.70.10">
    <property type="entry name" value="Cysteine proteinases"/>
    <property type="match status" value="1"/>
</dbReference>
<feature type="region of interest" description="Disordered" evidence="3">
    <location>
        <begin position="172"/>
        <end position="275"/>
    </location>
</feature>
<evidence type="ECO:0000256" key="3">
    <source>
        <dbReference type="SAM" id="MobiDB-lite"/>
    </source>
</evidence>
<dbReference type="EMBL" id="JARGDH010000001">
    <property type="protein sequence ID" value="KAL0281134.1"/>
    <property type="molecule type" value="Genomic_DNA"/>
</dbReference>
<feature type="domain" description="USP" evidence="4">
    <location>
        <begin position="594"/>
        <end position="928"/>
    </location>
</feature>
<comment type="similarity">
    <text evidence="2">Belongs to the peptidase C19 family.</text>
</comment>
<proteinExistence type="inferred from homology"/>
<evidence type="ECO:0000313" key="5">
    <source>
        <dbReference type="EMBL" id="KAL0281136.1"/>
    </source>
</evidence>
<dbReference type="EC" id="3.4.19.12" evidence="2"/>
<dbReference type="EMBL" id="JARGDH010000001">
    <property type="protein sequence ID" value="KAL0281132.1"/>
    <property type="molecule type" value="Genomic_DNA"/>
</dbReference>
<evidence type="ECO:0000256" key="1">
    <source>
        <dbReference type="ARBA" id="ARBA00000707"/>
    </source>
</evidence>
<feature type="compositionally biased region" description="Basic and acidic residues" evidence="3">
    <location>
        <begin position="485"/>
        <end position="499"/>
    </location>
</feature>
<dbReference type="GO" id="GO:0004843">
    <property type="term" value="F:cysteine-type deubiquitinase activity"/>
    <property type="evidence" value="ECO:0007669"/>
    <property type="project" value="UniProtKB-UniRule"/>
</dbReference>
<feature type="compositionally biased region" description="Basic and acidic residues" evidence="3">
    <location>
        <begin position="414"/>
        <end position="441"/>
    </location>
</feature>
<dbReference type="EMBL" id="JARGDH010000001">
    <property type="protein sequence ID" value="KAL0281137.1"/>
    <property type="molecule type" value="Genomic_DNA"/>
</dbReference>
<dbReference type="PROSITE" id="PS00972">
    <property type="entry name" value="USP_1"/>
    <property type="match status" value="1"/>
</dbReference>
<sequence>MSYSGGSVAALWSPTNYNTAKMPVASTRRYFSTPGTSYRNPERSYLSPTSTSYQSATRDYRSRLPTASCLARSSTSVPTSYSRLSESHEASGKYSKKEANDSGVSNYPRSKTDSDVSALEKSVYKSDSYKYRTDAATSRFQSPLMVDSKYSPARKYMGGISLDTRLDSVKTSKLTDSTSRLQRKDSLTRSEKTDTSPSPIRSLERKSSSSVTGGSSSPIEIRKSTEPLHGQSLKRVPNNLKNYSNNSTNVSSNHNNSAYSNQRRSPDPVQDVSNNVKKNSLEKDFEMAVLSPEKKEPNLSSLTRLTGLPIPESAARTDDGPGKAEVKREVRKGLLSNTLSLDNRNDLKGQSKRKLEKLLSKPLEIDPELLGSIPRLRRSPEAKPKDLENETRVIELRKIEPFLKSPFEASNKIKETEKKNLSSQKVAEKSPQKSKVIEKPIKTSPVRDMSKASAATSSTKESDPGSSPGASRKEYSATKPKKSTSLKDEKETNNVRARELNKRLLSEETVELKLQRRSEDKSEMDAAFKETPLVDKIEMVKSINSRTLPGPSSYQNSNIYSRTDLVENAGIHGTSPRLGVGYNRNSSIEKAGLNGLRNIGNTCFMNSVIQCLSNTRPLLEYLLNEDYLSDINTSISQMKGALIKAFSNVIQELWAPNAEDKIINTINFKSQIQRFAPRFMGYSQQDAQEFLRYLLEGLHEDVNRITVKPKPITTDIDDTLSDNHKAAEAWKRYLRMDDSKVVDIFVGQLKSTLQCTVCGHCSVTFDPFWDLSLPMPNRNGQLRLSSCLDAFTKEEVLDGDEKPTCSKCKTRRKCTKSFSIQKFPKILVLHLKRFSPTERYRGKLSVMVEFPLTNLDLSPYASNKVQCCTYNLYAISNHSGTAYSGHYTAYCKHPYTGNWHEYNDSGVSSLSSRSVVSGEAYVLFYELAA</sequence>
<feature type="compositionally biased region" description="Basic and acidic residues" evidence="3">
    <location>
        <begin position="85"/>
        <end position="100"/>
    </location>
</feature>
<name>A0AAW2IGW6_9NEOP</name>
<dbReference type="PANTHER" id="PTHR21646:SF23">
    <property type="entry name" value="UBIQUITIN CARBOXYL-TERMINAL HYDROLASE USP2"/>
    <property type="match status" value="1"/>
</dbReference>
<feature type="compositionally biased region" description="Low complexity" evidence="3">
    <location>
        <begin position="208"/>
        <end position="217"/>
    </location>
</feature>
<dbReference type="PROSITE" id="PS50235">
    <property type="entry name" value="USP_3"/>
    <property type="match status" value="1"/>
</dbReference>
<gene>
    <name evidence="5" type="ORF">PYX00_002217</name>
</gene>
<dbReference type="GO" id="GO:0006508">
    <property type="term" value="P:proteolysis"/>
    <property type="evidence" value="ECO:0007669"/>
    <property type="project" value="UniProtKB-KW"/>
</dbReference>
<feature type="compositionally biased region" description="Polar residues" evidence="3">
    <location>
        <begin position="46"/>
        <end position="57"/>
    </location>
</feature>
<comment type="caution">
    <text evidence="5">The sequence shown here is derived from an EMBL/GenBank/DDBJ whole genome shotgun (WGS) entry which is preliminary data.</text>
</comment>
<dbReference type="SUPFAM" id="SSF54001">
    <property type="entry name" value="Cysteine proteinases"/>
    <property type="match status" value="1"/>
</dbReference>
<dbReference type="EMBL" id="JARGDH010000001">
    <property type="protein sequence ID" value="KAL0281133.1"/>
    <property type="molecule type" value="Genomic_DNA"/>
</dbReference>
<dbReference type="FunFam" id="3.90.70.10:FF:000083">
    <property type="entry name" value="Uncharacterized protein, isoform B"/>
    <property type="match status" value="1"/>
</dbReference>
<organism evidence="5">
    <name type="scientific">Menopon gallinae</name>
    <name type="common">poultry shaft louse</name>
    <dbReference type="NCBI Taxonomy" id="328185"/>
    <lineage>
        <taxon>Eukaryota</taxon>
        <taxon>Metazoa</taxon>
        <taxon>Ecdysozoa</taxon>
        <taxon>Arthropoda</taxon>
        <taxon>Hexapoda</taxon>
        <taxon>Insecta</taxon>
        <taxon>Pterygota</taxon>
        <taxon>Neoptera</taxon>
        <taxon>Paraneoptera</taxon>
        <taxon>Psocodea</taxon>
        <taxon>Troctomorpha</taxon>
        <taxon>Phthiraptera</taxon>
        <taxon>Amblycera</taxon>
        <taxon>Menoponidae</taxon>
        <taxon>Menopon</taxon>
    </lineage>
</organism>
<dbReference type="InterPro" id="IPR050185">
    <property type="entry name" value="Ub_carboxyl-term_hydrolase"/>
</dbReference>
<dbReference type="PROSITE" id="PS00973">
    <property type="entry name" value="USP_2"/>
    <property type="match status" value="1"/>
</dbReference>
<dbReference type="InterPro" id="IPR001394">
    <property type="entry name" value="Peptidase_C19_UCH"/>
</dbReference>
<keyword evidence="2" id="KW-0645">Protease</keyword>
<keyword evidence="2" id="KW-0788">Thiol protease</keyword>
<keyword evidence="2" id="KW-0833">Ubl conjugation pathway</keyword>
<dbReference type="PANTHER" id="PTHR21646">
    <property type="entry name" value="UBIQUITIN CARBOXYL-TERMINAL HYDROLASE"/>
    <property type="match status" value="1"/>
</dbReference>
<feature type="compositionally biased region" description="Basic and acidic residues" evidence="3">
    <location>
        <begin position="182"/>
        <end position="194"/>
    </location>
</feature>
<feature type="region of interest" description="Disordered" evidence="3">
    <location>
        <begin position="23"/>
        <end position="119"/>
    </location>
</feature>
<dbReference type="InterPro" id="IPR028889">
    <property type="entry name" value="USP"/>
</dbReference>